<dbReference type="SUPFAM" id="SSF53756">
    <property type="entry name" value="UDP-Glycosyltransferase/glycogen phosphorylase"/>
    <property type="match status" value="1"/>
</dbReference>
<protein>
    <submittedName>
        <fullName evidence="2">Glycosyltransferase family 4 protein</fullName>
    </submittedName>
</protein>
<dbReference type="GO" id="GO:1901135">
    <property type="term" value="P:carbohydrate derivative metabolic process"/>
    <property type="evidence" value="ECO:0007669"/>
    <property type="project" value="UniProtKB-ARBA"/>
</dbReference>
<dbReference type="Proteomes" id="UP000770889">
    <property type="component" value="Unassembled WGS sequence"/>
</dbReference>
<comment type="caution">
    <text evidence="2">The sequence shown here is derived from an EMBL/GenBank/DDBJ whole genome shotgun (WGS) entry which is preliminary data.</text>
</comment>
<feature type="domain" description="Glycosyl transferase family 1" evidence="1">
    <location>
        <begin position="229"/>
        <end position="370"/>
    </location>
</feature>
<proteinExistence type="predicted"/>
<dbReference type="Pfam" id="PF00534">
    <property type="entry name" value="Glycos_transf_1"/>
    <property type="match status" value="1"/>
</dbReference>
<organism evidence="2 3">
    <name type="scientific">Candidatus Thiodiazotropha taylori</name>
    <dbReference type="NCBI Taxonomy" id="2792791"/>
    <lineage>
        <taxon>Bacteria</taxon>
        <taxon>Pseudomonadati</taxon>
        <taxon>Pseudomonadota</taxon>
        <taxon>Gammaproteobacteria</taxon>
        <taxon>Chromatiales</taxon>
        <taxon>Sedimenticolaceae</taxon>
        <taxon>Candidatus Thiodiazotropha</taxon>
    </lineage>
</organism>
<dbReference type="CDD" id="cd03801">
    <property type="entry name" value="GT4_PimA-like"/>
    <property type="match status" value="1"/>
</dbReference>
<sequence>MPIENVIIAYDFAYINGGQAKVAIDSARLLAEHGVNVVYFAACGPVDKSLEHPRIKTQCLGQHDILNDPNRVRAAIKGIWNRQAARALSELTEQFDPKNTVLHCHGFAKALSASIGPILTHGRLASVYTMHEYFLACPNGGFFDYRKNEICTRQALGFDCLSTNCDVRNAVHKAWRSIRQKVTRTVGEMPVSLKNIIYISDTQNRAVKSYLHKDTNLYYVPNPIPVSQRSEVIASNNDIFLFIGRLNPEKGGVLFAKAAKKAGVKAVFVGDGVDRRMIENENPDALVTGWQTPEQVQQWISQARCLVFSSLWYECMPLVPFEALSRGIPVIAGAWTAGSEPVKHQLNGLIFKEQTVESLKSAIEELKDDNHPVFKRIRQLEKDTPSSGQHLNRLLDVYAKILAGHISSSECHPSQGREVTDYNE</sequence>
<name>A0A944MB54_9GAMM</name>
<evidence type="ECO:0000259" key="1">
    <source>
        <dbReference type="Pfam" id="PF00534"/>
    </source>
</evidence>
<dbReference type="GO" id="GO:0016757">
    <property type="term" value="F:glycosyltransferase activity"/>
    <property type="evidence" value="ECO:0007669"/>
    <property type="project" value="InterPro"/>
</dbReference>
<evidence type="ECO:0000313" key="2">
    <source>
        <dbReference type="EMBL" id="MBT2990643.1"/>
    </source>
</evidence>
<dbReference type="EMBL" id="JAHHGM010000019">
    <property type="protein sequence ID" value="MBT2990643.1"/>
    <property type="molecule type" value="Genomic_DNA"/>
</dbReference>
<dbReference type="Gene3D" id="3.40.50.2000">
    <property type="entry name" value="Glycogen Phosphorylase B"/>
    <property type="match status" value="2"/>
</dbReference>
<accession>A0A944MB54</accession>
<reference evidence="2 3" key="1">
    <citation type="submission" date="2021-05" db="EMBL/GenBank/DDBJ databases">
        <title>Genetic and Functional Diversity in Clade A Lucinid endosymbionts from the Bahamas.</title>
        <authorList>
            <person name="Giani N.M."/>
            <person name="Engel A.S."/>
            <person name="Campbell B.J."/>
        </authorList>
    </citation>
    <scope>NUCLEOTIDE SEQUENCE [LARGE SCALE GENOMIC DNA]</scope>
    <source>
        <strain evidence="2">LUC16012Gg_MoonRockCtena</strain>
    </source>
</reference>
<dbReference type="PANTHER" id="PTHR12526">
    <property type="entry name" value="GLYCOSYLTRANSFERASE"/>
    <property type="match status" value="1"/>
</dbReference>
<gene>
    <name evidence="2" type="ORF">KME65_16930</name>
</gene>
<dbReference type="AlphaFoldDB" id="A0A944MB54"/>
<evidence type="ECO:0000313" key="3">
    <source>
        <dbReference type="Proteomes" id="UP000770889"/>
    </source>
</evidence>
<dbReference type="InterPro" id="IPR001296">
    <property type="entry name" value="Glyco_trans_1"/>
</dbReference>
<dbReference type="PANTHER" id="PTHR12526:SF584">
    <property type="entry name" value="GLYCOSYLTRANSFERASE"/>
    <property type="match status" value="1"/>
</dbReference>